<sequence>MASKNSDINTNIGVLNINNSWNSRRDVLCGTSCIFEKVVVIEWIITILKQAMERIQKITDV</sequence>
<protein>
    <submittedName>
        <fullName evidence="1">Hypothethical protein</fullName>
    </submittedName>
</protein>
<keyword evidence="2" id="KW-1185">Reference proteome</keyword>
<gene>
    <name evidence="1" type="ORF">JMUB590_0426</name>
</gene>
<evidence type="ECO:0000313" key="1">
    <source>
        <dbReference type="EMBL" id="BBD91536.1"/>
    </source>
</evidence>
<dbReference type="Proteomes" id="UP000274772">
    <property type="component" value="Chromosome"/>
</dbReference>
<proteinExistence type="predicted"/>
<dbReference type="EMBL" id="AP018586">
    <property type="protein sequence ID" value="BBD91536.1"/>
    <property type="molecule type" value="Genomic_DNA"/>
</dbReference>
<name>A0ABM7FUG2_9STAP</name>
<accession>A0ABM7FUG2</accession>
<organism evidence="1 2">
    <name type="scientific">Staphylococcus caprae</name>
    <dbReference type="NCBI Taxonomy" id="29380"/>
    <lineage>
        <taxon>Bacteria</taxon>
        <taxon>Bacillati</taxon>
        <taxon>Bacillota</taxon>
        <taxon>Bacilli</taxon>
        <taxon>Bacillales</taxon>
        <taxon>Staphylococcaceae</taxon>
        <taxon>Staphylococcus</taxon>
    </lineage>
</organism>
<evidence type="ECO:0000313" key="2">
    <source>
        <dbReference type="Proteomes" id="UP000274772"/>
    </source>
</evidence>
<reference evidence="1 2" key="1">
    <citation type="submission" date="2018-05" db="EMBL/GenBank/DDBJ databases">
        <title>Complete genome sequencing of three human clinical isolates of Staphylococcus caprae reveals virulence factors similar to those of S. epidermidis and S. capitis.</title>
        <authorList>
            <person name="Watanabe S."/>
            <person name="Cui L."/>
        </authorList>
    </citation>
    <scope>NUCLEOTIDE SEQUENCE [LARGE SCALE GENOMIC DNA]</scope>
    <source>
        <strain evidence="1 2">JMUB590</strain>
    </source>
</reference>